<name>A0A084VPW6_ANOSI</name>
<reference evidence="1 3" key="1">
    <citation type="journal article" date="2014" name="BMC Genomics">
        <title>Genome sequence of Anopheles sinensis provides insight into genetics basis of mosquito competence for malaria parasites.</title>
        <authorList>
            <person name="Zhou D."/>
            <person name="Zhang D."/>
            <person name="Ding G."/>
            <person name="Shi L."/>
            <person name="Hou Q."/>
            <person name="Ye Y."/>
            <person name="Xu Y."/>
            <person name="Zhou H."/>
            <person name="Xiong C."/>
            <person name="Li S."/>
            <person name="Yu J."/>
            <person name="Hong S."/>
            <person name="Yu X."/>
            <person name="Zou P."/>
            <person name="Chen C."/>
            <person name="Chang X."/>
            <person name="Wang W."/>
            <person name="Lv Y."/>
            <person name="Sun Y."/>
            <person name="Ma L."/>
            <person name="Shen B."/>
            <person name="Zhu C."/>
        </authorList>
    </citation>
    <scope>NUCLEOTIDE SEQUENCE [LARGE SCALE GENOMIC DNA]</scope>
</reference>
<dbReference type="EMBL" id="KE525001">
    <property type="protein sequence ID" value="KFB40010.1"/>
    <property type="molecule type" value="Genomic_DNA"/>
</dbReference>
<evidence type="ECO:0000313" key="1">
    <source>
        <dbReference type="EMBL" id="KFB40010.1"/>
    </source>
</evidence>
<reference evidence="2" key="2">
    <citation type="submission" date="2020-05" db="UniProtKB">
        <authorList>
            <consortium name="EnsemblMetazoa"/>
        </authorList>
    </citation>
    <scope>IDENTIFICATION</scope>
</reference>
<dbReference type="VEuPathDB" id="VectorBase:ASIC007485"/>
<dbReference type="Proteomes" id="UP000030765">
    <property type="component" value="Unassembled WGS sequence"/>
</dbReference>
<sequence>MHFPRIPPPVRGNQSAINLLDQARHRISIRQISYILLAAAGKVETETSRDTRNISQYITASEFGFVFLAEAEPVDWKLSKAMVQTKFN</sequence>
<protein>
    <submittedName>
        <fullName evidence="1 2">Uncharacterized protein</fullName>
    </submittedName>
</protein>
<dbReference type="EMBL" id="ATLV01015055">
    <property type="status" value="NOT_ANNOTATED_CDS"/>
    <property type="molecule type" value="Genomic_DNA"/>
</dbReference>
<evidence type="ECO:0000313" key="2">
    <source>
        <dbReference type="EnsemblMetazoa" id="ASIC007485-PA"/>
    </source>
</evidence>
<proteinExistence type="predicted"/>
<dbReference type="AlphaFoldDB" id="A0A084VPW6"/>
<organism evidence="1">
    <name type="scientific">Anopheles sinensis</name>
    <name type="common">Mosquito</name>
    <dbReference type="NCBI Taxonomy" id="74873"/>
    <lineage>
        <taxon>Eukaryota</taxon>
        <taxon>Metazoa</taxon>
        <taxon>Ecdysozoa</taxon>
        <taxon>Arthropoda</taxon>
        <taxon>Hexapoda</taxon>
        <taxon>Insecta</taxon>
        <taxon>Pterygota</taxon>
        <taxon>Neoptera</taxon>
        <taxon>Endopterygota</taxon>
        <taxon>Diptera</taxon>
        <taxon>Nematocera</taxon>
        <taxon>Culicoidea</taxon>
        <taxon>Culicidae</taxon>
        <taxon>Anophelinae</taxon>
        <taxon>Anopheles</taxon>
    </lineage>
</organism>
<keyword evidence="3" id="KW-1185">Reference proteome</keyword>
<gene>
    <name evidence="1" type="ORF">ZHAS_00007485</name>
</gene>
<accession>A0A084VPW6</accession>
<dbReference type="EnsemblMetazoa" id="ASIC007485-RA">
    <property type="protein sequence ID" value="ASIC007485-PA"/>
    <property type="gene ID" value="ASIC007485"/>
</dbReference>
<evidence type="ECO:0000313" key="3">
    <source>
        <dbReference type="Proteomes" id="UP000030765"/>
    </source>
</evidence>